<proteinExistence type="predicted"/>
<dbReference type="Gene3D" id="3.80.10.10">
    <property type="entry name" value="Ribonuclease Inhibitor"/>
    <property type="match status" value="1"/>
</dbReference>
<dbReference type="CDD" id="cd09917">
    <property type="entry name" value="F-box_SF"/>
    <property type="match status" value="1"/>
</dbReference>
<dbReference type="Proteomes" id="UP000613177">
    <property type="component" value="Unassembled WGS sequence"/>
</dbReference>
<gene>
    <name evidence="2" type="ORF">INT48_004940</name>
</gene>
<dbReference type="InterPro" id="IPR001810">
    <property type="entry name" value="F-box_dom"/>
</dbReference>
<accession>A0A8H7SHA1</accession>
<dbReference type="AlphaFoldDB" id="A0A8H7SHA1"/>
<sequence length="674" mass="78409">MHLCDLPYEVFSEILVFLPRKSVYQCMQVSKLWFNYSASAFYGNLVLNGNHIKRLEHYLVIHKSIGDAGITKYGYLVRQLKIQNDDPRSLANPHLILGTILSFLPNITKIDLSCSVDCIPYLYNLTHLKSLKSIKNIEHIKVFNKDVITNIGGNRKIKDYYLSACFTFRETLTHLELLEPFKNFNIDDVRGVNYLNVLSNFPKLRHLIVYYNMENRQNAHMIYPSILSICPNLVGFTLACRTRQSESAITHPSNCINKNRIAQYPMSNATNLKYLSLTLPTLDKFQMAYIVSNVRACRLEKLVLNFDHWDTLNYWIPNCNLAKVKNFARHLSLAENLEITIVQGPFKQDIKLLSSSPSKLDLVKIYLQMYKLFDLLRAFQGNRNYSHFEITGTIIIKREKEKFREISLIRSRIFNRVIELEQTIDAQFFCKRSNNILTAKFGNGISIRTHLKKVKILVWLENFVNILEFVLRKCLFATHIIFEVFNPHGNEKPAYLEIEFPTTFRPDEDPRWSPVIKMDYALIHPVILASLSACLPLMTELTFTNVTKQNIERSPLQLHSIEYLRHLVFEFTSTGKVPDHSLYFELHFIAEDDNKQSVFHKYLIDYFDETFAAKHFNELYSAHNPSIVASYTHIDIVSVRLDGKLVRTISVPPILPGRPKIKKFVDRILHGRKF</sequence>
<organism evidence="2 3">
    <name type="scientific">Thamnidium elegans</name>
    <dbReference type="NCBI Taxonomy" id="101142"/>
    <lineage>
        <taxon>Eukaryota</taxon>
        <taxon>Fungi</taxon>
        <taxon>Fungi incertae sedis</taxon>
        <taxon>Mucoromycota</taxon>
        <taxon>Mucoromycotina</taxon>
        <taxon>Mucoromycetes</taxon>
        <taxon>Mucorales</taxon>
        <taxon>Mucorineae</taxon>
        <taxon>Mucoraceae</taxon>
        <taxon>Thamnidium</taxon>
    </lineage>
</organism>
<dbReference type="EMBL" id="JAEPRE010000275">
    <property type="protein sequence ID" value="KAG2229429.1"/>
    <property type="molecule type" value="Genomic_DNA"/>
</dbReference>
<dbReference type="SUPFAM" id="SSF52047">
    <property type="entry name" value="RNI-like"/>
    <property type="match status" value="1"/>
</dbReference>
<dbReference type="Gene3D" id="1.20.1280.50">
    <property type="match status" value="1"/>
</dbReference>
<name>A0A8H7SHA1_9FUNG</name>
<evidence type="ECO:0000313" key="3">
    <source>
        <dbReference type="Proteomes" id="UP000613177"/>
    </source>
</evidence>
<dbReference type="InterPro" id="IPR036047">
    <property type="entry name" value="F-box-like_dom_sf"/>
</dbReference>
<dbReference type="Pfam" id="PF12937">
    <property type="entry name" value="F-box-like"/>
    <property type="match status" value="1"/>
</dbReference>
<evidence type="ECO:0000313" key="2">
    <source>
        <dbReference type="EMBL" id="KAG2229429.1"/>
    </source>
</evidence>
<dbReference type="InterPro" id="IPR032675">
    <property type="entry name" value="LRR_dom_sf"/>
</dbReference>
<dbReference type="SUPFAM" id="SSF81383">
    <property type="entry name" value="F-box domain"/>
    <property type="match status" value="1"/>
</dbReference>
<dbReference type="PROSITE" id="PS50181">
    <property type="entry name" value="FBOX"/>
    <property type="match status" value="1"/>
</dbReference>
<comment type="caution">
    <text evidence="2">The sequence shown here is derived from an EMBL/GenBank/DDBJ whole genome shotgun (WGS) entry which is preliminary data.</text>
</comment>
<feature type="domain" description="F-box" evidence="1">
    <location>
        <begin position="1"/>
        <end position="45"/>
    </location>
</feature>
<reference evidence="2" key="1">
    <citation type="submission" date="2021-01" db="EMBL/GenBank/DDBJ databases">
        <title>Metabolic potential, ecology and presence of endohyphal bacteria is reflected in genomic diversity of Mucoromycotina.</title>
        <authorList>
            <person name="Muszewska A."/>
            <person name="Okrasinska A."/>
            <person name="Steczkiewicz K."/>
            <person name="Drgas O."/>
            <person name="Orlowska M."/>
            <person name="Perlinska-Lenart U."/>
            <person name="Aleksandrzak-Piekarczyk T."/>
            <person name="Szatraj K."/>
            <person name="Zielenkiewicz U."/>
            <person name="Pilsyk S."/>
            <person name="Malc E."/>
            <person name="Mieczkowski P."/>
            <person name="Kruszewska J.S."/>
            <person name="Biernat P."/>
            <person name="Pawlowska J."/>
        </authorList>
    </citation>
    <scope>NUCLEOTIDE SEQUENCE</scope>
    <source>
        <strain evidence="2">WA0000018081</strain>
    </source>
</reference>
<evidence type="ECO:0000259" key="1">
    <source>
        <dbReference type="PROSITE" id="PS50181"/>
    </source>
</evidence>
<keyword evidence="3" id="KW-1185">Reference proteome</keyword>
<protein>
    <recommendedName>
        <fullName evidence="1">F-box domain-containing protein</fullName>
    </recommendedName>
</protein>